<feature type="binding site" evidence="5">
    <location>
        <begin position="367"/>
        <end position="369"/>
    </location>
    <ligand>
        <name>FAD</name>
        <dbReference type="ChEBI" id="CHEBI:57692"/>
    </ligand>
</feature>
<dbReference type="Pfam" id="PF00875">
    <property type="entry name" value="DNA_photolyase"/>
    <property type="match status" value="1"/>
</dbReference>
<evidence type="ECO:0000256" key="5">
    <source>
        <dbReference type="PIRSR" id="PIRSR602081-1"/>
    </source>
</evidence>
<dbReference type="InterPro" id="IPR002081">
    <property type="entry name" value="Cryptochrome/DNA_photolyase_1"/>
</dbReference>
<dbReference type="InterPro" id="IPR014729">
    <property type="entry name" value="Rossmann-like_a/b/a_fold"/>
</dbReference>
<dbReference type="AlphaFoldDB" id="C1FGJ5"/>
<evidence type="ECO:0000256" key="1">
    <source>
        <dbReference type="ARBA" id="ARBA00005862"/>
    </source>
</evidence>
<feature type="domain" description="Photolyase/cryptochrome alpha/beta" evidence="8">
    <location>
        <begin position="1"/>
        <end position="134"/>
    </location>
</feature>
<dbReference type="SUPFAM" id="SSF52425">
    <property type="entry name" value="Cryptochrome/photolyase, N-terminal domain"/>
    <property type="match status" value="1"/>
</dbReference>
<dbReference type="Gene3D" id="1.10.579.10">
    <property type="entry name" value="DNA Cyclobutane Dipyrimidine Photolyase, subunit A, domain 3"/>
    <property type="match status" value="1"/>
</dbReference>
<feature type="compositionally biased region" description="Low complexity" evidence="7">
    <location>
        <begin position="197"/>
        <end position="213"/>
    </location>
</feature>
<feature type="region of interest" description="Disordered" evidence="7">
    <location>
        <begin position="190"/>
        <end position="222"/>
    </location>
</feature>
<evidence type="ECO:0000259" key="8">
    <source>
        <dbReference type="PROSITE" id="PS51645"/>
    </source>
</evidence>
<evidence type="ECO:0000256" key="6">
    <source>
        <dbReference type="PIRSR" id="PIRSR602081-2"/>
    </source>
</evidence>
<dbReference type="InterPro" id="IPR006050">
    <property type="entry name" value="DNA_photolyase_N"/>
</dbReference>
<accession>C1FGJ5</accession>
<feature type="binding site" evidence="5">
    <location>
        <position position="268"/>
    </location>
    <ligand>
        <name>FAD</name>
        <dbReference type="ChEBI" id="CHEBI:57692"/>
    </ligand>
</feature>
<feature type="site" description="Electron transfer via tryptophanyl radical" evidence="6">
    <location>
        <position position="377"/>
    </location>
</feature>
<feature type="site" description="Electron transfer via tryptophanyl radical" evidence="6">
    <location>
        <position position="354"/>
    </location>
</feature>
<evidence type="ECO:0000256" key="2">
    <source>
        <dbReference type="ARBA" id="ARBA00022630"/>
    </source>
</evidence>
<dbReference type="PRINTS" id="PR00147">
    <property type="entry name" value="DNAPHOTLYASE"/>
</dbReference>
<dbReference type="GO" id="GO:0043153">
    <property type="term" value="P:entrainment of circadian clock by photoperiod"/>
    <property type="evidence" value="ECO:0007669"/>
    <property type="project" value="TreeGrafter"/>
</dbReference>
<dbReference type="GO" id="GO:0003677">
    <property type="term" value="F:DNA binding"/>
    <property type="evidence" value="ECO:0007669"/>
    <property type="project" value="TreeGrafter"/>
</dbReference>
<dbReference type="GO" id="GO:0003904">
    <property type="term" value="F:deoxyribodipyrimidine photo-lyase activity"/>
    <property type="evidence" value="ECO:0007669"/>
    <property type="project" value="TreeGrafter"/>
</dbReference>
<proteinExistence type="inferred from homology"/>
<dbReference type="GO" id="GO:0071949">
    <property type="term" value="F:FAD binding"/>
    <property type="evidence" value="ECO:0007669"/>
    <property type="project" value="TreeGrafter"/>
</dbReference>
<dbReference type="OMA" id="LQLPWKW"/>
<protein>
    <recommendedName>
        <fullName evidence="8">Photolyase/cryptochrome alpha/beta domain-containing protein</fullName>
    </recommendedName>
</protein>
<dbReference type="Gene3D" id="3.40.50.620">
    <property type="entry name" value="HUPs"/>
    <property type="match status" value="1"/>
</dbReference>
<dbReference type="OrthoDB" id="435881at2759"/>
<dbReference type="GeneID" id="8245647"/>
<dbReference type="PROSITE" id="PS51645">
    <property type="entry name" value="PHR_CRY_ALPHA_BETA"/>
    <property type="match status" value="1"/>
</dbReference>
<keyword evidence="3 5" id="KW-0274">FAD</keyword>
<dbReference type="GO" id="GO:0006139">
    <property type="term" value="P:nucleobase-containing compound metabolic process"/>
    <property type="evidence" value="ECO:0007669"/>
    <property type="project" value="UniProtKB-ARBA"/>
</dbReference>
<dbReference type="Pfam" id="PF03441">
    <property type="entry name" value="FAD_binding_7"/>
    <property type="match status" value="1"/>
</dbReference>
<reference evidence="9 10" key="1">
    <citation type="journal article" date="2009" name="Science">
        <title>Green evolution and dynamic adaptations revealed by genomes of the marine picoeukaryotes Micromonas.</title>
        <authorList>
            <person name="Worden A.Z."/>
            <person name="Lee J.H."/>
            <person name="Mock T."/>
            <person name="Rouze P."/>
            <person name="Simmons M.P."/>
            <person name="Aerts A.L."/>
            <person name="Allen A.E."/>
            <person name="Cuvelier M.L."/>
            <person name="Derelle E."/>
            <person name="Everett M.V."/>
            <person name="Foulon E."/>
            <person name="Grimwood J."/>
            <person name="Gundlach H."/>
            <person name="Henrissat B."/>
            <person name="Napoli C."/>
            <person name="McDonald S.M."/>
            <person name="Parker M.S."/>
            <person name="Rombauts S."/>
            <person name="Salamov A."/>
            <person name="Von Dassow P."/>
            <person name="Badger J.H."/>
            <person name="Coutinho P.M."/>
            <person name="Demir E."/>
            <person name="Dubchak I."/>
            <person name="Gentemann C."/>
            <person name="Eikrem W."/>
            <person name="Gready J.E."/>
            <person name="John U."/>
            <person name="Lanier W."/>
            <person name="Lindquist E.A."/>
            <person name="Lucas S."/>
            <person name="Mayer K.F."/>
            <person name="Moreau H."/>
            <person name="Not F."/>
            <person name="Otillar R."/>
            <person name="Panaud O."/>
            <person name="Pangilinan J."/>
            <person name="Paulsen I."/>
            <person name="Piegu B."/>
            <person name="Poliakov A."/>
            <person name="Robbens S."/>
            <person name="Schmutz J."/>
            <person name="Toulza E."/>
            <person name="Wyss T."/>
            <person name="Zelensky A."/>
            <person name="Zhou K."/>
            <person name="Armbrust E.V."/>
            <person name="Bhattacharya D."/>
            <person name="Goodenough U.W."/>
            <person name="Van de Peer Y."/>
            <person name="Grigoriev I.V."/>
        </authorList>
    </citation>
    <scope>NUCLEOTIDE SEQUENCE [LARGE SCALE GENOMIC DNA]</scope>
    <source>
        <strain evidence="10">RCC299 / NOUM17</strain>
    </source>
</reference>
<evidence type="ECO:0000256" key="7">
    <source>
        <dbReference type="SAM" id="MobiDB-lite"/>
    </source>
</evidence>
<dbReference type="GO" id="GO:0005634">
    <property type="term" value="C:nucleus"/>
    <property type="evidence" value="ECO:0007669"/>
    <property type="project" value="TreeGrafter"/>
</dbReference>
<keyword evidence="4" id="KW-0157">Chromophore</keyword>
<dbReference type="GO" id="GO:0005737">
    <property type="term" value="C:cytoplasm"/>
    <property type="evidence" value="ECO:0007669"/>
    <property type="project" value="TreeGrafter"/>
</dbReference>
<dbReference type="GO" id="GO:0032922">
    <property type="term" value="P:circadian regulation of gene expression"/>
    <property type="evidence" value="ECO:0007669"/>
    <property type="project" value="TreeGrafter"/>
</dbReference>
<comment type="similarity">
    <text evidence="1">Belongs to the DNA photolyase class-1 family.</text>
</comment>
<evidence type="ECO:0000256" key="3">
    <source>
        <dbReference type="ARBA" id="ARBA00022827"/>
    </source>
</evidence>
<evidence type="ECO:0000313" key="10">
    <source>
        <dbReference type="Proteomes" id="UP000002009"/>
    </source>
</evidence>
<dbReference type="InterPro" id="IPR036134">
    <property type="entry name" value="Crypto/Photolyase_FAD-like_sf"/>
</dbReference>
<dbReference type="GO" id="GO:0006950">
    <property type="term" value="P:response to stress"/>
    <property type="evidence" value="ECO:0007669"/>
    <property type="project" value="UniProtKB-ARBA"/>
</dbReference>
<keyword evidence="2 5" id="KW-0285">Flavoprotein</keyword>
<dbReference type="eggNOG" id="KOG0133">
    <property type="taxonomic scope" value="Eukaryota"/>
</dbReference>
<feature type="binding site" evidence="5">
    <location>
        <begin position="229"/>
        <end position="233"/>
    </location>
    <ligand>
        <name>FAD</name>
        <dbReference type="ChEBI" id="CHEBI:57692"/>
    </ligand>
</feature>
<dbReference type="InterPro" id="IPR036155">
    <property type="entry name" value="Crypto/Photolyase_N_sf"/>
</dbReference>
<dbReference type="InParanoid" id="C1FGJ5"/>
<dbReference type="STRING" id="296587.C1FGJ5"/>
<feature type="non-terminal residue" evidence="9">
    <location>
        <position position="1"/>
    </location>
</feature>
<feature type="site" description="Electron transfer via tryptophanyl radical" evidence="6">
    <location>
        <position position="301"/>
    </location>
</feature>
<dbReference type="SUPFAM" id="SSF48173">
    <property type="entry name" value="Cryptochrome/photolyase FAD-binding domain"/>
    <property type="match status" value="1"/>
</dbReference>
<dbReference type="PANTHER" id="PTHR11455">
    <property type="entry name" value="CRYPTOCHROME"/>
    <property type="match status" value="1"/>
</dbReference>
<dbReference type="InterPro" id="IPR018394">
    <property type="entry name" value="DNA_photolyase_1_CS_C"/>
</dbReference>
<evidence type="ECO:0000256" key="4">
    <source>
        <dbReference type="ARBA" id="ARBA00022991"/>
    </source>
</evidence>
<dbReference type="RefSeq" id="XP_002508013.1">
    <property type="nucleotide sequence ID" value="XM_002507967.1"/>
</dbReference>
<sequence>VVWFRQDLRVRDNPALHAAARTGRPVVACFVWCPKEEGGWPMGGATRYWLHHALGSLQASLRARNAGGTSSPSSSSSSSSSFDELAAVVRECGAKDVYCNRVYEPWKIARDRECERKFSAELNVRFRSFNAGVLYEPWDARPDATDDACWNSGYGSVRFFLRGCARLGEPPPPLPPPPTMRVRLPADKRARSYTEHGGVQSNPGNGQSNGQSNAPKASTERFRADVRTTARISPYVRHGELSVREVYHSAKAIQVGSRKSRARSAAVFLRRLAWRDLAYWSLWRFPRLCDEPLRPQYATQWWALPWDPVAWQFGQTGYPLVDAGMRELWATGYVPNYVRHVVAGFLIEYLNVDWRHGQLWFHDTLVDADVAIQGFMWQNGGHSGMDQWNFVMHPVYAAKSADPDGEYVRRWCPELSGLPREYVHCPWEAPATTLAAANVALGRHYPKRIV</sequence>
<dbReference type="KEGG" id="mis:MICPUN_66851"/>
<dbReference type="PANTHER" id="PTHR11455:SF18">
    <property type="entry name" value="SI:CH1073-390K14.1"/>
    <property type="match status" value="1"/>
</dbReference>
<feature type="non-terminal residue" evidence="9">
    <location>
        <position position="450"/>
    </location>
</feature>
<dbReference type="Proteomes" id="UP000002009">
    <property type="component" value="Chromosome 8"/>
</dbReference>
<organism evidence="9 10">
    <name type="scientific">Micromonas commoda (strain RCC299 / NOUM17 / CCMP2709)</name>
    <name type="common">Picoplanktonic green alga</name>
    <dbReference type="NCBI Taxonomy" id="296587"/>
    <lineage>
        <taxon>Eukaryota</taxon>
        <taxon>Viridiplantae</taxon>
        <taxon>Chlorophyta</taxon>
        <taxon>Mamiellophyceae</taxon>
        <taxon>Mamiellales</taxon>
        <taxon>Mamiellaceae</taxon>
        <taxon>Micromonas</taxon>
    </lineage>
</organism>
<dbReference type="Gene3D" id="1.25.40.80">
    <property type="match status" value="1"/>
</dbReference>
<dbReference type="PROSITE" id="PS00394">
    <property type="entry name" value="DNA_PHOTOLYASES_1_1"/>
    <property type="match status" value="1"/>
</dbReference>
<name>C1FGJ5_MICCC</name>
<dbReference type="InterPro" id="IPR005101">
    <property type="entry name" value="Cryptochr/Photolyase_FAD-bd"/>
</dbReference>
<gene>
    <name evidence="9" type="ORF">MICPUN_66851</name>
</gene>
<dbReference type="FunCoup" id="C1FGJ5">
    <property type="interactions" value="547"/>
</dbReference>
<evidence type="ECO:0000313" key="9">
    <source>
        <dbReference type="EMBL" id="ACO69271.1"/>
    </source>
</evidence>
<keyword evidence="10" id="KW-1185">Reference proteome</keyword>
<dbReference type="EMBL" id="CP001575">
    <property type="protein sequence ID" value="ACO69271.1"/>
    <property type="molecule type" value="Genomic_DNA"/>
</dbReference>
<comment type="cofactor">
    <cofactor evidence="5">
        <name>FAD</name>
        <dbReference type="ChEBI" id="CHEBI:57692"/>
    </cofactor>
    <text evidence="5">Binds 1 FAD per subunit.</text>
</comment>